<protein>
    <submittedName>
        <fullName evidence="1">4957_t:CDS:1</fullName>
    </submittedName>
</protein>
<gene>
    <name evidence="1" type="ORF">PBRASI_LOCUS9099</name>
</gene>
<dbReference type="EMBL" id="CAJVPI010001833">
    <property type="protein sequence ID" value="CAG8628177.1"/>
    <property type="molecule type" value="Genomic_DNA"/>
</dbReference>
<proteinExistence type="predicted"/>
<accession>A0A9N9DAJ8</accession>
<dbReference type="AlphaFoldDB" id="A0A9N9DAJ8"/>
<name>A0A9N9DAJ8_9GLOM</name>
<evidence type="ECO:0000313" key="2">
    <source>
        <dbReference type="Proteomes" id="UP000789739"/>
    </source>
</evidence>
<evidence type="ECO:0000313" key="1">
    <source>
        <dbReference type="EMBL" id="CAG8628177.1"/>
    </source>
</evidence>
<organism evidence="1 2">
    <name type="scientific">Paraglomus brasilianum</name>
    <dbReference type="NCBI Taxonomy" id="144538"/>
    <lineage>
        <taxon>Eukaryota</taxon>
        <taxon>Fungi</taxon>
        <taxon>Fungi incertae sedis</taxon>
        <taxon>Mucoromycota</taxon>
        <taxon>Glomeromycotina</taxon>
        <taxon>Glomeromycetes</taxon>
        <taxon>Paraglomerales</taxon>
        <taxon>Paraglomeraceae</taxon>
        <taxon>Paraglomus</taxon>
    </lineage>
</organism>
<reference evidence="1" key="1">
    <citation type="submission" date="2021-06" db="EMBL/GenBank/DDBJ databases">
        <authorList>
            <person name="Kallberg Y."/>
            <person name="Tangrot J."/>
            <person name="Rosling A."/>
        </authorList>
    </citation>
    <scope>NUCLEOTIDE SEQUENCE</scope>
    <source>
        <strain evidence="1">BR232B</strain>
    </source>
</reference>
<dbReference type="Proteomes" id="UP000789739">
    <property type="component" value="Unassembled WGS sequence"/>
</dbReference>
<dbReference type="OrthoDB" id="2355951at2759"/>
<comment type="caution">
    <text evidence="1">The sequence shown here is derived from an EMBL/GenBank/DDBJ whole genome shotgun (WGS) entry which is preliminary data.</text>
</comment>
<keyword evidence="2" id="KW-1185">Reference proteome</keyword>
<sequence>MEDEPWIDQETLRGIVNDAVSTAISDAYPRDKDAQNKLLKIAIQFDVAFEGVCSLRDLEMSIHPLSDKEIKKNMSDLEKKLTVGLLEIYFLKVSLSDLTWKDPLGSQVVSDDAGIVKELDKTEYDSFMEPAGKMKAIVPDMIQAKCNEFVENFCCRDLDTLPEKLSHDNTWKESEEDLVKIADEILNTLDNIWKNPAFGPDLASAQSEGTYVAGSVVVPPLRVTLKGLPTGGTNLLSMRRGATECSECTLESKKKMDEVKLWREMNDGMAYIHSSYKLDKNGFGIRGIQVTEETMYFNVLIRDTDNIGRLYHLSSVEIPVQPTDRDHLDQSDKNEEEALQDLPIRNKFICQ</sequence>